<evidence type="ECO:0000313" key="2">
    <source>
        <dbReference type="Proteomes" id="UP000237000"/>
    </source>
</evidence>
<dbReference type="InParanoid" id="A0A2P5F5X5"/>
<gene>
    <name evidence="1" type="ORF">TorRG33x02_111020</name>
</gene>
<dbReference type="AlphaFoldDB" id="A0A2P5F5X5"/>
<comment type="caution">
    <text evidence="1">The sequence shown here is derived from an EMBL/GenBank/DDBJ whole genome shotgun (WGS) entry which is preliminary data.</text>
</comment>
<evidence type="ECO:0000313" key="1">
    <source>
        <dbReference type="EMBL" id="PON93196.1"/>
    </source>
</evidence>
<dbReference type="Proteomes" id="UP000237000">
    <property type="component" value="Unassembled WGS sequence"/>
</dbReference>
<protein>
    <submittedName>
        <fullName evidence="1">Uncharacterized protein</fullName>
    </submittedName>
</protein>
<name>A0A2P5F5X5_TREOI</name>
<proteinExistence type="predicted"/>
<accession>A0A2P5F5X5</accession>
<reference evidence="2" key="1">
    <citation type="submission" date="2016-06" db="EMBL/GenBank/DDBJ databases">
        <title>Parallel loss of symbiosis genes in relatives of nitrogen-fixing non-legume Parasponia.</title>
        <authorList>
            <person name="Van Velzen R."/>
            <person name="Holmer R."/>
            <person name="Bu F."/>
            <person name="Rutten L."/>
            <person name="Van Zeijl A."/>
            <person name="Liu W."/>
            <person name="Santuari L."/>
            <person name="Cao Q."/>
            <person name="Sharma T."/>
            <person name="Shen D."/>
            <person name="Roswanjaya Y."/>
            <person name="Wardhani T."/>
            <person name="Kalhor M.S."/>
            <person name="Jansen J."/>
            <person name="Van den Hoogen J."/>
            <person name="Gungor B."/>
            <person name="Hartog M."/>
            <person name="Hontelez J."/>
            <person name="Verver J."/>
            <person name="Yang W.-C."/>
            <person name="Schijlen E."/>
            <person name="Repin R."/>
            <person name="Schilthuizen M."/>
            <person name="Schranz E."/>
            <person name="Heidstra R."/>
            <person name="Miyata K."/>
            <person name="Fedorova E."/>
            <person name="Kohlen W."/>
            <person name="Bisseling T."/>
            <person name="Smit S."/>
            <person name="Geurts R."/>
        </authorList>
    </citation>
    <scope>NUCLEOTIDE SEQUENCE [LARGE SCALE GENOMIC DNA]</scope>
    <source>
        <strain evidence="2">cv. RG33-2</strain>
    </source>
</reference>
<organism evidence="1 2">
    <name type="scientific">Trema orientale</name>
    <name type="common">Charcoal tree</name>
    <name type="synonym">Celtis orientalis</name>
    <dbReference type="NCBI Taxonomy" id="63057"/>
    <lineage>
        <taxon>Eukaryota</taxon>
        <taxon>Viridiplantae</taxon>
        <taxon>Streptophyta</taxon>
        <taxon>Embryophyta</taxon>
        <taxon>Tracheophyta</taxon>
        <taxon>Spermatophyta</taxon>
        <taxon>Magnoliopsida</taxon>
        <taxon>eudicotyledons</taxon>
        <taxon>Gunneridae</taxon>
        <taxon>Pentapetalae</taxon>
        <taxon>rosids</taxon>
        <taxon>fabids</taxon>
        <taxon>Rosales</taxon>
        <taxon>Cannabaceae</taxon>
        <taxon>Trema</taxon>
    </lineage>
</organism>
<sequence length="105" mass="12079">MTFWRLVFHFDGQQLVPPQSIAGHQISNHISSSSLNGPDHQGIYKYVRTHPNYYNCQTNLFLCFPMLAACHFPKILSEKNHFLVIQSQSTFLHQILCKTDGSYGH</sequence>
<keyword evidence="2" id="KW-1185">Reference proteome</keyword>
<dbReference type="EMBL" id="JXTC01000060">
    <property type="protein sequence ID" value="PON93196.1"/>
    <property type="molecule type" value="Genomic_DNA"/>
</dbReference>
<dbReference type="OrthoDB" id="10270094at2759"/>